<dbReference type="SUPFAM" id="SSF53850">
    <property type="entry name" value="Periplasmic binding protein-like II"/>
    <property type="match status" value="1"/>
</dbReference>
<evidence type="ECO:0000256" key="2">
    <source>
        <dbReference type="ARBA" id="ARBA00022448"/>
    </source>
</evidence>
<dbReference type="InterPro" id="IPR006059">
    <property type="entry name" value="SBP"/>
</dbReference>
<dbReference type="RefSeq" id="WP_124154478.1">
    <property type="nucleotide sequence ID" value="NZ_CAWOLW010000246.1"/>
</dbReference>
<sequence>MKKLMTFLLLFTMAVILPIGCSNNSPNTSEISNNNILSIYNWSTYIAPEVITEFENKFNVKIQYDTYESNEDLYAKIKPGNPGYDVAFPADYMVKILVAEGLLEELNQENIPNIKNLNEKFINPPYDPGNKYSMAYQWGTMGIGYNIKATEGEINSWSTMFDPKFKGRVALLDDMRSSFSIALISLGYDPNTTNPKEINEARDFLIKNKEAIAAFAPDTGQNLLDQGEVDLTCEWSGDIFQIMKENPNLRYAIPKEGSILLTDNMVILKGSNNKELAEKFINFILEPEIGAKISNFIKYATPNQTAKDLGLIEAADLNNPTIYPPPELFAKLDYIQDVGQATILYDEAWTEVKLGVGT</sequence>
<keyword evidence="2" id="KW-0813">Transport</keyword>
<proteinExistence type="predicted"/>
<feature type="signal peptide" evidence="6">
    <location>
        <begin position="1"/>
        <end position="24"/>
    </location>
</feature>
<dbReference type="PIRSF" id="PIRSF019574">
    <property type="entry name" value="Periplasmic_polyamine_BP"/>
    <property type="match status" value="1"/>
</dbReference>
<feature type="binding site" evidence="5">
    <location>
        <position position="92"/>
    </location>
    <ligand>
        <name>spermidine</name>
        <dbReference type="ChEBI" id="CHEBI:57834"/>
    </ligand>
</feature>
<evidence type="ECO:0000256" key="5">
    <source>
        <dbReference type="PIRSR" id="PIRSR019574-1"/>
    </source>
</evidence>
<keyword evidence="3 6" id="KW-0732">Signal</keyword>
<reference evidence="7 8" key="1">
    <citation type="journal article" date="2018" name="ACS Chem. Biol.">
        <title>Ketoreductase domain dysfunction expands chemodiversity: malyngamide biosynthesis in the cyanobacterium Okeania hirsuta.</title>
        <authorList>
            <person name="Moss N.A."/>
            <person name="Leao T."/>
            <person name="Rankin M."/>
            <person name="McCullough T.M."/>
            <person name="Qu P."/>
            <person name="Korobeynikov A."/>
            <person name="Smith J.L."/>
            <person name="Gerwick L."/>
            <person name="Gerwick W.H."/>
        </authorList>
    </citation>
    <scope>NUCLEOTIDE SEQUENCE [LARGE SCALE GENOMIC DNA]</scope>
    <source>
        <strain evidence="7 8">PAB10Feb10-1</strain>
    </source>
</reference>
<dbReference type="PANTHER" id="PTHR30222">
    <property type="entry name" value="SPERMIDINE/PUTRESCINE-BINDING PERIPLASMIC PROTEIN"/>
    <property type="match status" value="1"/>
</dbReference>
<dbReference type="GO" id="GO:0042597">
    <property type="term" value="C:periplasmic space"/>
    <property type="evidence" value="ECO:0007669"/>
    <property type="project" value="UniProtKB-SubCell"/>
</dbReference>
<keyword evidence="4" id="KW-0574">Periplasm</keyword>
<dbReference type="PRINTS" id="PR00909">
    <property type="entry name" value="SPERMDNBNDNG"/>
</dbReference>
<dbReference type="Proteomes" id="UP000269154">
    <property type="component" value="Unassembled WGS sequence"/>
</dbReference>
<dbReference type="Pfam" id="PF13416">
    <property type="entry name" value="SBP_bac_8"/>
    <property type="match status" value="1"/>
</dbReference>
<comment type="subcellular location">
    <subcellularLocation>
        <location evidence="1">Periplasm</location>
    </subcellularLocation>
</comment>
<evidence type="ECO:0000313" key="7">
    <source>
        <dbReference type="EMBL" id="RQH48227.1"/>
    </source>
</evidence>
<dbReference type="OrthoDB" id="9769319at2"/>
<dbReference type="AlphaFoldDB" id="A0A3N6PE41"/>
<evidence type="ECO:0000256" key="3">
    <source>
        <dbReference type="ARBA" id="ARBA00022729"/>
    </source>
</evidence>
<comment type="caution">
    <text evidence="7">The sequence shown here is derived from an EMBL/GenBank/DDBJ whole genome shotgun (WGS) entry which is preliminary data.</text>
</comment>
<dbReference type="PANTHER" id="PTHR30222:SF17">
    <property type="entry name" value="SPERMIDINE_PUTRESCINE-BINDING PERIPLASMIC PROTEIN"/>
    <property type="match status" value="1"/>
</dbReference>
<accession>A0A3N6PE41</accession>
<dbReference type="InterPro" id="IPR001188">
    <property type="entry name" value="Sperm_putr-bd"/>
</dbReference>
<name>A0A3N6PE41_9CYAN</name>
<dbReference type="GO" id="GO:0019808">
    <property type="term" value="F:polyamine binding"/>
    <property type="evidence" value="ECO:0007669"/>
    <property type="project" value="InterPro"/>
</dbReference>
<evidence type="ECO:0000256" key="4">
    <source>
        <dbReference type="ARBA" id="ARBA00022764"/>
    </source>
</evidence>
<gene>
    <name evidence="7" type="ORF">D5R40_08245</name>
</gene>
<protein>
    <submittedName>
        <fullName evidence="7">Spermidine/putrescine ABC transporter substrate-binding protein</fullName>
    </submittedName>
</protein>
<keyword evidence="8" id="KW-1185">Reference proteome</keyword>
<evidence type="ECO:0000256" key="1">
    <source>
        <dbReference type="ARBA" id="ARBA00004418"/>
    </source>
</evidence>
<feature type="chain" id="PRO_5018033955" evidence="6">
    <location>
        <begin position="25"/>
        <end position="358"/>
    </location>
</feature>
<dbReference type="Gene3D" id="3.40.190.10">
    <property type="entry name" value="Periplasmic binding protein-like II"/>
    <property type="match status" value="2"/>
</dbReference>
<organism evidence="7 8">
    <name type="scientific">Okeania hirsuta</name>
    <dbReference type="NCBI Taxonomy" id="1458930"/>
    <lineage>
        <taxon>Bacteria</taxon>
        <taxon>Bacillati</taxon>
        <taxon>Cyanobacteriota</taxon>
        <taxon>Cyanophyceae</taxon>
        <taxon>Oscillatoriophycideae</taxon>
        <taxon>Oscillatoriales</taxon>
        <taxon>Microcoleaceae</taxon>
        <taxon>Okeania</taxon>
    </lineage>
</organism>
<evidence type="ECO:0000256" key="6">
    <source>
        <dbReference type="SAM" id="SignalP"/>
    </source>
</evidence>
<dbReference type="EMBL" id="RCBY01000032">
    <property type="protein sequence ID" value="RQH48227.1"/>
    <property type="molecule type" value="Genomic_DNA"/>
</dbReference>
<dbReference type="CDD" id="cd13590">
    <property type="entry name" value="PBP2_PotD_PotF_like"/>
    <property type="match status" value="1"/>
</dbReference>
<dbReference type="GO" id="GO:0015846">
    <property type="term" value="P:polyamine transport"/>
    <property type="evidence" value="ECO:0007669"/>
    <property type="project" value="InterPro"/>
</dbReference>
<evidence type="ECO:0000313" key="8">
    <source>
        <dbReference type="Proteomes" id="UP000269154"/>
    </source>
</evidence>